<dbReference type="Proteomes" id="UP000029078">
    <property type="component" value="Unassembled WGS sequence"/>
</dbReference>
<keyword evidence="1" id="KW-0472">Membrane</keyword>
<evidence type="ECO:0000313" key="3">
    <source>
        <dbReference type="Proteomes" id="UP000029078"/>
    </source>
</evidence>
<gene>
    <name evidence="2" type="ORF">BRUM_1692</name>
</gene>
<organism evidence="2 3">
    <name type="scientific">Bifidobacterium ruminantium</name>
    <dbReference type="NCBI Taxonomy" id="78346"/>
    <lineage>
        <taxon>Bacteria</taxon>
        <taxon>Bacillati</taxon>
        <taxon>Actinomycetota</taxon>
        <taxon>Actinomycetes</taxon>
        <taxon>Bifidobacteriales</taxon>
        <taxon>Bifidobacteriaceae</taxon>
        <taxon>Bifidobacterium</taxon>
    </lineage>
</organism>
<keyword evidence="3" id="KW-1185">Reference proteome</keyword>
<evidence type="ECO:0000256" key="1">
    <source>
        <dbReference type="SAM" id="Phobius"/>
    </source>
</evidence>
<protein>
    <submittedName>
        <fullName evidence="2">Uncharacterized protein</fullName>
    </submittedName>
</protein>
<keyword evidence="1" id="KW-0812">Transmembrane</keyword>
<reference evidence="2 3" key="1">
    <citation type="submission" date="2014-03" db="EMBL/GenBank/DDBJ databases">
        <title>Genomics of Bifidobacteria.</title>
        <authorList>
            <person name="Ventura M."/>
            <person name="Milani C."/>
            <person name="Lugli G.A."/>
        </authorList>
    </citation>
    <scope>NUCLEOTIDE SEQUENCE [LARGE SCALE GENOMIC DNA]</scope>
    <source>
        <strain evidence="2 3">LMG 21811</strain>
    </source>
</reference>
<dbReference type="EMBL" id="JGZL01000013">
    <property type="protein sequence ID" value="KFI86778.1"/>
    <property type="molecule type" value="Genomic_DNA"/>
</dbReference>
<keyword evidence="1" id="KW-1133">Transmembrane helix</keyword>
<comment type="caution">
    <text evidence="2">The sequence shown here is derived from an EMBL/GenBank/DDBJ whole genome shotgun (WGS) entry which is preliminary data.</text>
</comment>
<dbReference type="AlphaFoldDB" id="A0A087CU28"/>
<accession>A0A087CU28</accession>
<evidence type="ECO:0000313" key="2">
    <source>
        <dbReference type="EMBL" id="KFI86778.1"/>
    </source>
</evidence>
<feature type="transmembrane region" description="Helical" evidence="1">
    <location>
        <begin position="12"/>
        <end position="34"/>
    </location>
</feature>
<proteinExistence type="predicted"/>
<sequence length="37" mass="3832">MAKCSKEQRDRAVTVSSVFCAMASASILDVSVSASPV</sequence>
<name>A0A087CU28_BIFRU</name>